<dbReference type="Proteomes" id="UP001633002">
    <property type="component" value="Unassembled WGS sequence"/>
</dbReference>
<dbReference type="InterPro" id="IPR005135">
    <property type="entry name" value="Endo/exonuclease/phosphatase"/>
</dbReference>
<protein>
    <recommendedName>
        <fullName evidence="1">Endonuclease/exonuclease/phosphatase domain-containing protein</fullName>
    </recommendedName>
</protein>
<dbReference type="InterPro" id="IPR036691">
    <property type="entry name" value="Endo/exonu/phosph_ase_sf"/>
</dbReference>
<evidence type="ECO:0000313" key="2">
    <source>
        <dbReference type="EMBL" id="KAL3677238.1"/>
    </source>
</evidence>
<feature type="domain" description="Endonuclease/exonuclease/phosphatase" evidence="1">
    <location>
        <begin position="166"/>
        <end position="428"/>
    </location>
</feature>
<sequence>MADETASQFGSGKTGSLLGKDVITRLLEQMEEMHGLVASVFRDVNSIKCEVRELRSDVKHLVKKVEEQGTDARQQVEALKVATEEHGVMVKSVLAAERKLPAFEEANSGLEGKIKSYAEVARTTQTTLWQEQEHECVARETRSLNLRIVGLEEKPEEVTRDVAVNLFTDILRVHDPKVAQATRIVIKGGGELWAKSDIVVLLETWEYRENAGTELPGFVRLETVWNSKRGAKGRGFGGIVVWTRETLTLQISVEHVDKNKQFVCLRLPSLPSPSFLIVAYFAPFGARIYSNQEDADNPFVALSKVMLRLQEVGSIWLMGDFNSRSGTFQGQTVRTEVRAHLDTDENDVDWVRESVDTGRNGFSEAFIQMVLTCGLTVLNGTKRFPNTEAFTYQSEGGASVTDYVLSTADARDRVKSFVLEDWAPESDHRALFSCLSGFDRRDTLAHRKCQMKGLALSWDKKNLFRIQLTDNLKNLQIDSNDLTQLVMRTAKNVFTRKQQRKKEWFDIDCERARKAAMSGPTEDRFLAFREYKKLVRTKKRAFLCDHQAKLTEDLIKDPRAFWSLLRTRGVKSELGGADLYQLVNRLYYFPDAHKMPTVQGAGCCFSESEVAQALGCLGTGKASDLYGLQAELLRWDLRHTHQITTTDLHSFFVLPPYDLGCYVLALEKERQVALADLVASQAV</sequence>
<dbReference type="AlphaFoldDB" id="A0ABD3GDJ1"/>
<name>A0ABD3GDJ1_9MARC</name>
<evidence type="ECO:0000259" key="1">
    <source>
        <dbReference type="Pfam" id="PF03372"/>
    </source>
</evidence>
<organism evidence="2 3">
    <name type="scientific">Riccia sorocarpa</name>
    <dbReference type="NCBI Taxonomy" id="122646"/>
    <lineage>
        <taxon>Eukaryota</taxon>
        <taxon>Viridiplantae</taxon>
        <taxon>Streptophyta</taxon>
        <taxon>Embryophyta</taxon>
        <taxon>Marchantiophyta</taxon>
        <taxon>Marchantiopsida</taxon>
        <taxon>Marchantiidae</taxon>
        <taxon>Marchantiales</taxon>
        <taxon>Ricciaceae</taxon>
        <taxon>Riccia</taxon>
    </lineage>
</organism>
<keyword evidence="3" id="KW-1185">Reference proteome</keyword>
<evidence type="ECO:0000313" key="3">
    <source>
        <dbReference type="Proteomes" id="UP001633002"/>
    </source>
</evidence>
<dbReference type="EMBL" id="JBJQOH010000008">
    <property type="protein sequence ID" value="KAL3677238.1"/>
    <property type="molecule type" value="Genomic_DNA"/>
</dbReference>
<gene>
    <name evidence="2" type="ORF">R1sor_027186</name>
</gene>
<reference evidence="2 3" key="1">
    <citation type="submission" date="2024-09" db="EMBL/GenBank/DDBJ databases">
        <title>Chromosome-scale assembly of Riccia sorocarpa.</title>
        <authorList>
            <person name="Paukszto L."/>
        </authorList>
    </citation>
    <scope>NUCLEOTIDE SEQUENCE [LARGE SCALE GENOMIC DNA]</scope>
    <source>
        <strain evidence="2">LP-2024</strain>
        <tissue evidence="2">Aerial parts of the thallus</tissue>
    </source>
</reference>
<dbReference type="Gene3D" id="3.60.10.10">
    <property type="entry name" value="Endonuclease/exonuclease/phosphatase"/>
    <property type="match status" value="1"/>
</dbReference>
<dbReference type="SUPFAM" id="SSF56219">
    <property type="entry name" value="DNase I-like"/>
    <property type="match status" value="1"/>
</dbReference>
<comment type="caution">
    <text evidence="2">The sequence shown here is derived from an EMBL/GenBank/DDBJ whole genome shotgun (WGS) entry which is preliminary data.</text>
</comment>
<accession>A0ABD3GDJ1</accession>
<proteinExistence type="predicted"/>
<dbReference type="Pfam" id="PF03372">
    <property type="entry name" value="Exo_endo_phos"/>
    <property type="match status" value="1"/>
</dbReference>